<keyword evidence="3" id="KW-1185">Reference proteome</keyword>
<protein>
    <submittedName>
        <fullName evidence="2">Uncharacterized protein</fullName>
    </submittedName>
</protein>
<evidence type="ECO:0000313" key="2">
    <source>
        <dbReference type="EMBL" id="KAJ1170463.1"/>
    </source>
</evidence>
<dbReference type="Proteomes" id="UP001066276">
    <property type="component" value="Chromosome 4_1"/>
</dbReference>
<dbReference type="AlphaFoldDB" id="A0AAV7T1Y4"/>
<evidence type="ECO:0000313" key="3">
    <source>
        <dbReference type="Proteomes" id="UP001066276"/>
    </source>
</evidence>
<evidence type="ECO:0000256" key="1">
    <source>
        <dbReference type="SAM" id="MobiDB-lite"/>
    </source>
</evidence>
<sequence>MGRCRQAHLRRRHRLTLPPPTRKEKAWRPIPFSFRGQQGSSRRFARPREYKNGEPRLVGGGERKEQE</sequence>
<reference evidence="2" key="1">
    <citation type="journal article" date="2022" name="bioRxiv">
        <title>Sequencing and chromosome-scale assembly of the giantPleurodeles waltlgenome.</title>
        <authorList>
            <person name="Brown T."/>
            <person name="Elewa A."/>
            <person name="Iarovenko S."/>
            <person name="Subramanian E."/>
            <person name="Araus A.J."/>
            <person name="Petzold A."/>
            <person name="Susuki M."/>
            <person name="Suzuki K.-i.T."/>
            <person name="Hayashi T."/>
            <person name="Toyoda A."/>
            <person name="Oliveira C."/>
            <person name="Osipova E."/>
            <person name="Leigh N.D."/>
            <person name="Simon A."/>
            <person name="Yun M.H."/>
        </authorList>
    </citation>
    <scope>NUCLEOTIDE SEQUENCE</scope>
    <source>
        <strain evidence="2">20211129_DDA</strain>
        <tissue evidence="2">Liver</tissue>
    </source>
</reference>
<comment type="caution">
    <text evidence="2">The sequence shown here is derived from an EMBL/GenBank/DDBJ whole genome shotgun (WGS) entry which is preliminary data.</text>
</comment>
<feature type="region of interest" description="Disordered" evidence="1">
    <location>
        <begin position="1"/>
        <end position="67"/>
    </location>
</feature>
<feature type="compositionally biased region" description="Basic residues" evidence="1">
    <location>
        <begin position="1"/>
        <end position="15"/>
    </location>
</feature>
<gene>
    <name evidence="2" type="ORF">NDU88_002340</name>
</gene>
<accession>A0AAV7T1Y4</accession>
<dbReference type="EMBL" id="JANPWB010000007">
    <property type="protein sequence ID" value="KAJ1170463.1"/>
    <property type="molecule type" value="Genomic_DNA"/>
</dbReference>
<name>A0AAV7T1Y4_PLEWA</name>
<organism evidence="2 3">
    <name type="scientific">Pleurodeles waltl</name>
    <name type="common">Iberian ribbed newt</name>
    <dbReference type="NCBI Taxonomy" id="8319"/>
    <lineage>
        <taxon>Eukaryota</taxon>
        <taxon>Metazoa</taxon>
        <taxon>Chordata</taxon>
        <taxon>Craniata</taxon>
        <taxon>Vertebrata</taxon>
        <taxon>Euteleostomi</taxon>
        <taxon>Amphibia</taxon>
        <taxon>Batrachia</taxon>
        <taxon>Caudata</taxon>
        <taxon>Salamandroidea</taxon>
        <taxon>Salamandridae</taxon>
        <taxon>Pleurodelinae</taxon>
        <taxon>Pleurodeles</taxon>
    </lineage>
</organism>
<proteinExistence type="predicted"/>